<dbReference type="PANTHER" id="PTHR43464:SF83">
    <property type="entry name" value="MALONYL-[ACYL-CARRIER PROTEIN] O-METHYLTRANSFERASE"/>
    <property type="match status" value="1"/>
</dbReference>
<dbReference type="EMBL" id="SIRE01000006">
    <property type="protein sequence ID" value="TBL79686.1"/>
    <property type="molecule type" value="Genomic_DNA"/>
</dbReference>
<evidence type="ECO:0000259" key="1">
    <source>
        <dbReference type="Pfam" id="PF13649"/>
    </source>
</evidence>
<keyword evidence="2" id="KW-0489">Methyltransferase</keyword>
<dbReference type="GO" id="GO:0008168">
    <property type="term" value="F:methyltransferase activity"/>
    <property type="evidence" value="ECO:0007669"/>
    <property type="project" value="UniProtKB-KW"/>
</dbReference>
<protein>
    <submittedName>
        <fullName evidence="2">Class I SAM-dependent methyltransferase</fullName>
    </submittedName>
</protein>
<dbReference type="SUPFAM" id="SSF53335">
    <property type="entry name" value="S-adenosyl-L-methionine-dependent methyltransferases"/>
    <property type="match status" value="1"/>
</dbReference>
<proteinExistence type="predicted"/>
<dbReference type="OrthoDB" id="9791837at2"/>
<dbReference type="AlphaFoldDB" id="A0A4Q9DTM0"/>
<dbReference type="PANTHER" id="PTHR43464">
    <property type="entry name" value="METHYLTRANSFERASE"/>
    <property type="match status" value="1"/>
</dbReference>
<dbReference type="Gene3D" id="3.40.50.150">
    <property type="entry name" value="Vaccinia Virus protein VP39"/>
    <property type="match status" value="1"/>
</dbReference>
<evidence type="ECO:0000313" key="3">
    <source>
        <dbReference type="Proteomes" id="UP000293142"/>
    </source>
</evidence>
<keyword evidence="3" id="KW-1185">Reference proteome</keyword>
<dbReference type="GO" id="GO:0032259">
    <property type="term" value="P:methylation"/>
    <property type="evidence" value="ECO:0007669"/>
    <property type="project" value="UniProtKB-KW"/>
</dbReference>
<feature type="domain" description="Methyltransferase" evidence="1">
    <location>
        <begin position="38"/>
        <end position="132"/>
    </location>
</feature>
<reference evidence="2 3" key="1">
    <citation type="submission" date="2019-02" db="EMBL/GenBank/DDBJ databases">
        <title>Paenibacillus sp. nov., isolated from surface-sterilized tissue of Thalictrum simplex L.</title>
        <authorList>
            <person name="Tuo L."/>
        </authorList>
    </citation>
    <scope>NUCLEOTIDE SEQUENCE [LARGE SCALE GENOMIC DNA]</scope>
    <source>
        <strain evidence="2 3">N2SHLJ1</strain>
    </source>
</reference>
<keyword evidence="2" id="KW-0808">Transferase</keyword>
<dbReference type="InterPro" id="IPR029063">
    <property type="entry name" value="SAM-dependent_MTases_sf"/>
</dbReference>
<dbReference type="Pfam" id="PF13649">
    <property type="entry name" value="Methyltransf_25"/>
    <property type="match status" value="1"/>
</dbReference>
<sequence>MPIDFHHESNRQSYSQRKADSGWGTWLEQHVSVHGKKVLDIGCGGGIYSRNLSEMGASSVTGVDFSEQMLAAAAAYCTGFDNIHFQQGSALHTGQPGGLSDVVLERALIHHIGAPDLTSCFAEAYRLLADGGVFVVQDRTPDDCLLAGSREHVRGYLFEKYPRLIDAEIVRRHSDERVRFSLQEAGFARVDRFPLWETRRRYADFGELKADLLARTGRSILHELSDAELAELCDYIKHHAAWAEGEPIEEKDRWTVWIAKKADHR</sequence>
<organism evidence="2 3">
    <name type="scientific">Paenibacillus thalictri</name>
    <dbReference type="NCBI Taxonomy" id="2527873"/>
    <lineage>
        <taxon>Bacteria</taxon>
        <taxon>Bacillati</taxon>
        <taxon>Bacillota</taxon>
        <taxon>Bacilli</taxon>
        <taxon>Bacillales</taxon>
        <taxon>Paenibacillaceae</taxon>
        <taxon>Paenibacillus</taxon>
    </lineage>
</organism>
<dbReference type="Proteomes" id="UP000293142">
    <property type="component" value="Unassembled WGS sequence"/>
</dbReference>
<comment type="caution">
    <text evidence="2">The sequence shown here is derived from an EMBL/GenBank/DDBJ whole genome shotgun (WGS) entry which is preliminary data.</text>
</comment>
<name>A0A4Q9DTM0_9BACL</name>
<accession>A0A4Q9DTM0</accession>
<evidence type="ECO:0000313" key="2">
    <source>
        <dbReference type="EMBL" id="TBL79686.1"/>
    </source>
</evidence>
<gene>
    <name evidence="2" type="ORF">EYB31_08730</name>
</gene>
<dbReference type="CDD" id="cd02440">
    <property type="entry name" value="AdoMet_MTases"/>
    <property type="match status" value="1"/>
</dbReference>
<dbReference type="InterPro" id="IPR041698">
    <property type="entry name" value="Methyltransf_25"/>
</dbReference>
<dbReference type="RefSeq" id="WP_131012930.1">
    <property type="nucleotide sequence ID" value="NZ_SIRE01000006.1"/>
</dbReference>